<feature type="short sequence motif" description="Gly-cisPro motif, important for rejection of L-amino acids" evidence="2">
    <location>
        <begin position="140"/>
        <end position="141"/>
    </location>
</feature>
<organism evidence="3 4">
    <name type="scientific">Melioribacter roseus (strain DSM 23840 / JCM 17771 / VKM B-2668 / P3M-2)</name>
    <dbReference type="NCBI Taxonomy" id="1191523"/>
    <lineage>
        <taxon>Bacteria</taxon>
        <taxon>Pseudomonadati</taxon>
        <taxon>Ignavibacteriota</taxon>
        <taxon>Ignavibacteria</taxon>
        <taxon>Ignavibacteriales</taxon>
        <taxon>Melioribacteraceae</taxon>
        <taxon>Melioribacter</taxon>
    </lineage>
</organism>
<name>I6ZMM9_MELRP</name>
<proteinExistence type="inferred from homology"/>
<dbReference type="Proteomes" id="UP000009011">
    <property type="component" value="Chromosome"/>
</dbReference>
<evidence type="ECO:0000313" key="4">
    <source>
        <dbReference type="Proteomes" id="UP000009011"/>
    </source>
</evidence>
<dbReference type="InterPro" id="IPR003732">
    <property type="entry name" value="Daa-tRNA_deacyls_DTD"/>
</dbReference>
<dbReference type="Pfam" id="PF02580">
    <property type="entry name" value="Tyr_Deacylase"/>
    <property type="match status" value="1"/>
</dbReference>
<comment type="catalytic activity">
    <reaction evidence="2">
        <text>glycyl-tRNA(Ala) + H2O = tRNA(Ala) + glycine + H(+)</text>
        <dbReference type="Rhea" id="RHEA:53744"/>
        <dbReference type="Rhea" id="RHEA-COMP:9657"/>
        <dbReference type="Rhea" id="RHEA-COMP:13640"/>
        <dbReference type="ChEBI" id="CHEBI:15377"/>
        <dbReference type="ChEBI" id="CHEBI:15378"/>
        <dbReference type="ChEBI" id="CHEBI:57305"/>
        <dbReference type="ChEBI" id="CHEBI:78442"/>
        <dbReference type="ChEBI" id="CHEBI:78522"/>
    </reaction>
</comment>
<dbReference type="PANTHER" id="PTHR10472:SF5">
    <property type="entry name" value="D-AMINOACYL-TRNA DEACYLASE 1"/>
    <property type="match status" value="1"/>
</dbReference>
<dbReference type="PANTHER" id="PTHR10472">
    <property type="entry name" value="D-TYROSYL-TRNA TYR DEACYLASE"/>
    <property type="match status" value="1"/>
</dbReference>
<dbReference type="GO" id="GO:0019478">
    <property type="term" value="P:D-amino acid catabolic process"/>
    <property type="evidence" value="ECO:0007669"/>
    <property type="project" value="UniProtKB-UniRule"/>
</dbReference>
<dbReference type="KEGG" id="mro:MROS_0025"/>
<comment type="catalytic activity">
    <reaction evidence="2">
        <text>a D-aminoacyl-tRNA + H2O = a tRNA + a D-alpha-amino acid + H(+)</text>
        <dbReference type="Rhea" id="RHEA:13953"/>
        <dbReference type="Rhea" id="RHEA-COMP:10123"/>
        <dbReference type="Rhea" id="RHEA-COMP:10124"/>
        <dbReference type="ChEBI" id="CHEBI:15377"/>
        <dbReference type="ChEBI" id="CHEBI:15378"/>
        <dbReference type="ChEBI" id="CHEBI:59871"/>
        <dbReference type="ChEBI" id="CHEBI:78442"/>
        <dbReference type="ChEBI" id="CHEBI:79333"/>
        <dbReference type="EC" id="3.1.1.96"/>
    </reaction>
</comment>
<protein>
    <recommendedName>
        <fullName evidence="2">D-aminoacyl-tRNA deacylase</fullName>
        <shortName evidence="2">DTD</shortName>
        <ecNumber evidence="2">3.1.1.96</ecNumber>
    </recommendedName>
    <alternativeName>
        <fullName evidence="2">Gly-tRNA(Ala) deacylase</fullName>
        <ecNumber evidence="2">3.1.1.-</ecNumber>
    </alternativeName>
</protein>
<dbReference type="OrthoDB" id="9801395at2"/>
<gene>
    <name evidence="2" type="primary">dtd</name>
    <name evidence="3" type="ordered locus">MROS_0025</name>
</gene>
<dbReference type="GO" id="GO:0000049">
    <property type="term" value="F:tRNA binding"/>
    <property type="evidence" value="ECO:0007669"/>
    <property type="project" value="UniProtKB-UniRule"/>
</dbReference>
<evidence type="ECO:0000313" key="3">
    <source>
        <dbReference type="EMBL" id="AFN73269.1"/>
    </source>
</evidence>
<keyword evidence="2" id="KW-0378">Hydrolase</keyword>
<dbReference type="NCBIfam" id="TIGR00256">
    <property type="entry name" value="D-aminoacyl-tRNA deacylase"/>
    <property type="match status" value="1"/>
</dbReference>
<comment type="similarity">
    <text evidence="1 2">Belongs to the DTD family.</text>
</comment>
<keyword evidence="2" id="KW-0963">Cytoplasm</keyword>
<evidence type="ECO:0000256" key="2">
    <source>
        <dbReference type="HAMAP-Rule" id="MF_00518"/>
    </source>
</evidence>
<keyword evidence="2" id="KW-0820">tRNA-binding</keyword>
<dbReference type="InterPro" id="IPR023509">
    <property type="entry name" value="DTD-like_sf"/>
</dbReference>
<keyword evidence="4" id="KW-1185">Reference proteome</keyword>
<dbReference type="EC" id="3.1.1.-" evidence="2"/>
<dbReference type="GO" id="GO:0051500">
    <property type="term" value="F:D-tyrosyl-tRNA(Tyr) deacylase activity"/>
    <property type="evidence" value="ECO:0007669"/>
    <property type="project" value="TreeGrafter"/>
</dbReference>
<comment type="subunit">
    <text evidence="2">Homodimer.</text>
</comment>
<dbReference type="HAMAP" id="MF_00518">
    <property type="entry name" value="Deacylase_Dtd"/>
    <property type="match status" value="1"/>
</dbReference>
<reference evidence="3 4" key="1">
    <citation type="journal article" date="2013" name="PLoS ONE">
        <title>Genomic analysis of Melioribacter roseus, facultatively anaerobic organotrophic bacterium representing a novel deep lineage within Bacteriodetes/Chlorobi group.</title>
        <authorList>
            <person name="Kadnikov V.V."/>
            <person name="Mardanov A.V."/>
            <person name="Podosokorskaya O.A."/>
            <person name="Gavrilov S.N."/>
            <person name="Kublanov I.V."/>
            <person name="Beletsky A.V."/>
            <person name="Bonch-Osmolovskaya E.A."/>
            <person name="Ravin N.V."/>
        </authorList>
    </citation>
    <scope>NUCLEOTIDE SEQUENCE [LARGE SCALE GENOMIC DNA]</scope>
    <source>
        <strain evidence="4">JCM 17771 / P3M-2</strain>
    </source>
</reference>
<dbReference type="GO" id="GO:0043908">
    <property type="term" value="F:Ser(Gly)-tRNA(Ala) hydrolase activity"/>
    <property type="evidence" value="ECO:0007669"/>
    <property type="project" value="UniProtKB-UniRule"/>
</dbReference>
<dbReference type="FunFam" id="3.50.80.10:FF:000001">
    <property type="entry name" value="D-aminoacyl-tRNA deacylase"/>
    <property type="match status" value="1"/>
</dbReference>
<dbReference type="SUPFAM" id="SSF69500">
    <property type="entry name" value="DTD-like"/>
    <property type="match status" value="1"/>
</dbReference>
<dbReference type="Gene3D" id="3.50.80.10">
    <property type="entry name" value="D-tyrosyl-tRNA(Tyr) deacylase"/>
    <property type="match status" value="1"/>
</dbReference>
<dbReference type="EMBL" id="CP003557">
    <property type="protein sequence ID" value="AFN73269.1"/>
    <property type="molecule type" value="Genomic_DNA"/>
</dbReference>
<dbReference type="eggNOG" id="COG1490">
    <property type="taxonomic scope" value="Bacteria"/>
</dbReference>
<dbReference type="PATRIC" id="fig|1191523.3.peg.25"/>
<dbReference type="STRING" id="1191523.MROS_0025"/>
<comment type="subcellular location">
    <subcellularLocation>
        <location evidence="2">Cytoplasm</location>
    </subcellularLocation>
</comment>
<evidence type="ECO:0000256" key="1">
    <source>
        <dbReference type="ARBA" id="ARBA00009673"/>
    </source>
</evidence>
<dbReference type="GO" id="GO:0005737">
    <property type="term" value="C:cytoplasm"/>
    <property type="evidence" value="ECO:0007669"/>
    <property type="project" value="UniProtKB-SubCell"/>
</dbReference>
<dbReference type="HOGENOM" id="CLU_076901_1_0_10"/>
<accession>I6ZMM9</accession>
<dbReference type="EC" id="3.1.1.96" evidence="2"/>
<comment type="function">
    <text evidence="2">An aminoacyl-tRNA editing enzyme that deacylates mischarged D-aminoacyl-tRNAs. Also deacylates mischarged glycyl-tRNA(Ala), protecting cells against glycine mischarging by AlaRS. Acts via tRNA-based rather than protein-based catalysis; rejects L-amino acids rather than detecting D-amino acids in the active site. By recycling D-aminoacyl-tRNA to D-amino acids and free tRNA molecules, this enzyme counteracts the toxicity associated with the formation of D-aminoacyl-tRNA entities in vivo and helps enforce protein L-homochirality.</text>
</comment>
<keyword evidence="2" id="KW-0694">RNA-binding</keyword>
<sequence length="154" mass="17039">MRALVQRVSEGSVTIEEPKHFASIGKGMVILLGVKEGDTIEDVNFVADKCCNLRIFEDGQGKMNLSVKDIDGEALVISQFTLYGDTRRGNRPSFSDAAKPETANDLYEKFIERMKFNLGEAKVKNGIFAAMMLVKIFNDGPVTLLVESKEKGNM</sequence>
<dbReference type="GO" id="GO:0106026">
    <property type="term" value="F:Gly-tRNA(Ala) deacylase activity"/>
    <property type="evidence" value="ECO:0007669"/>
    <property type="project" value="UniProtKB-UniRule"/>
</dbReference>
<dbReference type="RefSeq" id="WP_014854706.1">
    <property type="nucleotide sequence ID" value="NC_018178.1"/>
</dbReference>
<comment type="domain">
    <text evidence="2">A Gly-cisPro motif from one monomer fits into the active site of the other monomer to allow specific chiral rejection of L-amino acids.</text>
</comment>
<dbReference type="AlphaFoldDB" id="I6ZMM9"/>